<evidence type="ECO:0000256" key="1">
    <source>
        <dbReference type="SAM" id="SignalP"/>
    </source>
</evidence>
<dbReference type="RefSeq" id="WP_124738921.1">
    <property type="nucleotide sequence ID" value="NZ_CP034086.1"/>
</dbReference>
<gene>
    <name evidence="2" type="ORF">EHO51_10890</name>
</gene>
<name>A0A3G8M7P2_9HYPH</name>
<dbReference type="Proteomes" id="UP000273982">
    <property type="component" value="Chromosome"/>
</dbReference>
<feature type="chain" id="PRO_5018074989" evidence="1">
    <location>
        <begin position="26"/>
        <end position="126"/>
    </location>
</feature>
<dbReference type="AlphaFoldDB" id="A0A3G8M7P2"/>
<dbReference type="KEGG" id="mros:EHO51_10890"/>
<organism evidence="2 3">
    <name type="scientific">Methylocystis rosea</name>
    <dbReference type="NCBI Taxonomy" id="173366"/>
    <lineage>
        <taxon>Bacteria</taxon>
        <taxon>Pseudomonadati</taxon>
        <taxon>Pseudomonadota</taxon>
        <taxon>Alphaproteobacteria</taxon>
        <taxon>Hyphomicrobiales</taxon>
        <taxon>Methylocystaceae</taxon>
        <taxon>Methylocystis</taxon>
    </lineage>
</organism>
<dbReference type="EMBL" id="CP034086">
    <property type="protein sequence ID" value="AZG77202.1"/>
    <property type="molecule type" value="Genomic_DNA"/>
</dbReference>
<reference evidence="2 3" key="1">
    <citation type="submission" date="2018-11" db="EMBL/GenBank/DDBJ databases">
        <title>Genome squencing of methanotrophic bacteria isolated from alkaline groundwater in Korea.</title>
        <authorList>
            <person name="Nguyen L.N."/>
        </authorList>
    </citation>
    <scope>NUCLEOTIDE SEQUENCE [LARGE SCALE GENOMIC DNA]</scope>
    <source>
        <strain evidence="2 3">GW6</strain>
    </source>
</reference>
<sequence length="126" mass="13017">MRLVTCSIVGAACALGILFTPIAQAANAPLCLAIAENYNTCMRQHQYGRGGGGYGPGYGQGYGQGYGRGYRGGYPGDDDDDGGGGGYGGFGGYDGYGGGSPRRRYERAKAACAIWFAQMHASGCFN</sequence>
<evidence type="ECO:0000313" key="3">
    <source>
        <dbReference type="Proteomes" id="UP000273982"/>
    </source>
</evidence>
<protein>
    <submittedName>
        <fullName evidence="2">Uncharacterized protein</fullName>
    </submittedName>
</protein>
<feature type="signal peptide" evidence="1">
    <location>
        <begin position="1"/>
        <end position="25"/>
    </location>
</feature>
<keyword evidence="1" id="KW-0732">Signal</keyword>
<evidence type="ECO:0000313" key="2">
    <source>
        <dbReference type="EMBL" id="AZG77202.1"/>
    </source>
</evidence>
<accession>A0A3G8M7P2</accession>
<proteinExistence type="predicted"/>